<dbReference type="PANTHER" id="PTHR11102:SF160">
    <property type="entry name" value="ERAD-ASSOCIATED E3 UBIQUITIN-PROTEIN LIGASE COMPONENT HRD3"/>
    <property type="match status" value="1"/>
</dbReference>
<keyword evidence="4" id="KW-0732">Signal</keyword>
<keyword evidence="2" id="KW-0175">Coiled coil</keyword>
<feature type="compositionally biased region" description="Low complexity" evidence="3">
    <location>
        <begin position="559"/>
        <end position="571"/>
    </location>
</feature>
<dbReference type="InterPro" id="IPR011990">
    <property type="entry name" value="TPR-like_helical_dom_sf"/>
</dbReference>
<name>A0A812JD74_9DINO</name>
<feature type="coiled-coil region" evidence="2">
    <location>
        <begin position="962"/>
        <end position="1046"/>
    </location>
</feature>
<dbReference type="SUPFAM" id="SSF51197">
    <property type="entry name" value="Clavaminate synthase-like"/>
    <property type="match status" value="1"/>
</dbReference>
<dbReference type="EMBL" id="CAJNDS010000412">
    <property type="protein sequence ID" value="CAE7203581.1"/>
    <property type="molecule type" value="Genomic_DNA"/>
</dbReference>
<feature type="region of interest" description="Disordered" evidence="3">
    <location>
        <begin position="1087"/>
        <end position="1127"/>
    </location>
</feature>
<feature type="region of interest" description="Disordered" evidence="3">
    <location>
        <begin position="1243"/>
        <end position="1266"/>
    </location>
</feature>
<evidence type="ECO:0000259" key="5">
    <source>
        <dbReference type="PROSITE" id="PS51471"/>
    </source>
</evidence>
<dbReference type="SMART" id="SM00671">
    <property type="entry name" value="SEL1"/>
    <property type="match status" value="7"/>
</dbReference>
<evidence type="ECO:0000256" key="4">
    <source>
        <dbReference type="SAM" id="SignalP"/>
    </source>
</evidence>
<organism evidence="6 7">
    <name type="scientific">Symbiodinium natans</name>
    <dbReference type="NCBI Taxonomy" id="878477"/>
    <lineage>
        <taxon>Eukaryota</taxon>
        <taxon>Sar</taxon>
        <taxon>Alveolata</taxon>
        <taxon>Dinophyceae</taxon>
        <taxon>Suessiales</taxon>
        <taxon>Symbiodiniaceae</taxon>
        <taxon>Symbiodinium</taxon>
    </lineage>
</organism>
<proteinExistence type="inferred from homology"/>
<dbReference type="PROSITE" id="PS51471">
    <property type="entry name" value="FE2OG_OXY"/>
    <property type="match status" value="1"/>
</dbReference>
<evidence type="ECO:0000256" key="2">
    <source>
        <dbReference type="SAM" id="Coils"/>
    </source>
</evidence>
<keyword evidence="7" id="KW-1185">Reference proteome</keyword>
<gene>
    <name evidence="6" type="primary">esiB</name>
    <name evidence="6" type="ORF">SNAT2548_LOCUS6250</name>
</gene>
<evidence type="ECO:0000256" key="1">
    <source>
        <dbReference type="ARBA" id="ARBA00038101"/>
    </source>
</evidence>
<dbReference type="Gene3D" id="2.60.120.620">
    <property type="entry name" value="q2cbj1_9rhob like domain"/>
    <property type="match status" value="1"/>
</dbReference>
<dbReference type="Proteomes" id="UP000604046">
    <property type="component" value="Unassembled WGS sequence"/>
</dbReference>
<feature type="compositionally biased region" description="Basic residues" evidence="3">
    <location>
        <begin position="1111"/>
        <end position="1123"/>
    </location>
</feature>
<dbReference type="SUPFAM" id="SSF81901">
    <property type="entry name" value="HCP-like"/>
    <property type="match status" value="2"/>
</dbReference>
<feature type="region of interest" description="Disordered" evidence="3">
    <location>
        <begin position="550"/>
        <end position="573"/>
    </location>
</feature>
<accession>A0A812JD74</accession>
<dbReference type="InterPro" id="IPR050767">
    <property type="entry name" value="Sel1_AlgK"/>
</dbReference>
<dbReference type="InterPro" id="IPR006597">
    <property type="entry name" value="Sel1-like"/>
</dbReference>
<feature type="signal peptide" evidence="4">
    <location>
        <begin position="1"/>
        <end position="21"/>
    </location>
</feature>
<evidence type="ECO:0000313" key="7">
    <source>
        <dbReference type="Proteomes" id="UP000604046"/>
    </source>
</evidence>
<dbReference type="Gene3D" id="1.25.40.10">
    <property type="entry name" value="Tetratricopeptide repeat domain"/>
    <property type="match status" value="1"/>
</dbReference>
<sequence>MTLQLSLASLMLCAFLVGAHAVLKGMREPEKTSIRAGDWHGLEYRWNVNKSLRVRWSNRTVSCMKLPGLLARETAKSVLSLLTRSQSYDSEPDSVDHMPSFEFYPMAAGRWTDQALQEKLDQFVRTVMLPYVQQTFACPQCSLADILVRRYVASERRTHQLHFDGHAYVTVVLGLTDPSEFEGGLYIQPGAHASSREFVHLDPGDAFVHSFDLQHGVRLWQGTRYSMVFWIKTPAEAVEDGTAPWYDVAAKHGDPDAMFNLGEQYLRGTSGRDVNVSRAAELYEQAAALGHHGAQTHLGLLLADAGGSNLTASARWLQLAAKGGDVLGQKSLAFAFANGQGVQQNLTRAARWMTRAAEQDDLEAAYVLGTMYLHGQGVEASRARAKRWLRQSAEAGYVDAQKEMALFEKGEGVPGKQGSKANLTAVEAWLSLAARQGDSEARHLLADLLARQERHKEAVKLWRRLAKLGDAQAQWQLGRCYAQGRGTKAMPQKAQALLSKAAAQGHEDAAQDLARLRNEALKHCLRPACWAELENAYADLEAQRDSLQQEVDGLRRSSQENLQEQPLPSQPEELEELRGQLQEAKKEADLRLTEEVRKEEKITRLAMELEQQTLRLSELSKQKFQLEYDKTRTESEMLPITAARDRLQTEREAQDRLIEELRKEQDKLFNEKFELARKMRRDLEAAQAEAKYHQNVAEEAREAQYRERKLKEELQVQLKDEREDFAAKQAALEDNCRIKQEQLDRTTRHWQTCREQLDEAVQGLEQGAESEKQKNAVQAELEDLRQEFESFKQEHEDFLRRRLPGADTGELPRGFESLTELVRIANTSREEALKERAARENLQQVLQDIEKEIRQRYPVLMSQVQELRELRNQNAELKEQNKIIYNKAREYAIYNRDAEARAKRAEQSNKMIEAHAQDLTKQLTIMLYEKNRRATINLAGTSRTWFALNQAEEENEWPMTSVQDVVEQNVALRKALRQVEERCGREEAQEMERLQAREDQFEEELQQKSDELKNLQAQLQEVKETLQEAAHDRDAAVRKVKTLEETSSSEAMDNRPAEKRLTLEDVQHAFSTAIRWDTEFVDEEGLAELPGKRGRGAGKPVQSAKEPGAKGSKRPSKVSLKRNSKMEDPEWIRANKEVAREPVVAGSGDWLVDCLLEETDPQVAMRQLEEREAAGDVAPFFCVARIWGGGWGGQCRLPHLPGIDYCESHQAQVKRQGYLTHGRIDGPIPPKKHREFRTVQRRLSASSAGSHGARETNCEKPKQPIQRSLSEVLGRTAPSANAAGAKPAKKRGLLEILRREPKNALRGSCNLVRRVNV</sequence>
<reference evidence="6" key="1">
    <citation type="submission" date="2021-02" db="EMBL/GenBank/DDBJ databases">
        <authorList>
            <person name="Dougan E. K."/>
            <person name="Rhodes N."/>
            <person name="Thang M."/>
            <person name="Chan C."/>
        </authorList>
    </citation>
    <scope>NUCLEOTIDE SEQUENCE</scope>
</reference>
<dbReference type="OrthoDB" id="418134at2759"/>
<dbReference type="PANTHER" id="PTHR11102">
    <property type="entry name" value="SEL-1-LIKE PROTEIN"/>
    <property type="match status" value="1"/>
</dbReference>
<dbReference type="InterPro" id="IPR005123">
    <property type="entry name" value="Oxoglu/Fe-dep_dioxygenase_dom"/>
</dbReference>
<feature type="chain" id="PRO_5032920716" evidence="4">
    <location>
        <begin position="22"/>
        <end position="1317"/>
    </location>
</feature>
<feature type="domain" description="Fe2OG dioxygenase" evidence="5">
    <location>
        <begin position="142"/>
        <end position="233"/>
    </location>
</feature>
<evidence type="ECO:0000313" key="6">
    <source>
        <dbReference type="EMBL" id="CAE7203581.1"/>
    </source>
</evidence>
<evidence type="ECO:0000256" key="3">
    <source>
        <dbReference type="SAM" id="MobiDB-lite"/>
    </source>
</evidence>
<feature type="coiled-coil region" evidence="2">
    <location>
        <begin position="832"/>
        <end position="922"/>
    </location>
</feature>
<feature type="compositionally biased region" description="Basic and acidic residues" evidence="3">
    <location>
        <begin position="1252"/>
        <end position="1262"/>
    </location>
</feature>
<dbReference type="Pfam" id="PF08238">
    <property type="entry name" value="Sel1"/>
    <property type="match status" value="5"/>
</dbReference>
<comment type="similarity">
    <text evidence="1">Belongs to the sel-1 family.</text>
</comment>
<protein>
    <submittedName>
        <fullName evidence="6">EsiB protein</fullName>
    </submittedName>
</protein>
<comment type="caution">
    <text evidence="6">The sequence shown here is derived from an EMBL/GenBank/DDBJ whole genome shotgun (WGS) entry which is preliminary data.</text>
</comment>